<sequence>MPEPSFAPFSTQHGMAVLVGILGIAAFLVLGRRGGKCERLTRAVLAFINLAVFGLSQWAWSKVTREIGMDNAVPLHLCDLAAFLAGFALITGNKTCTLLTYFWGLAGTIQGILTPAIDIGFPHPAFFSFFIHHFAVIAAAIYLPVVTGWRVESPLWRSPLKAFAWVNVYVLVAIIANHMMGTNYGFLAGKPVNPSLLDHLGPHPAYIIWLEMIALLFFFLLALPVRERRAKKCD</sequence>
<name>A0ABW2L504_9BACT</name>
<feature type="transmembrane region" description="Helical" evidence="1">
    <location>
        <begin position="129"/>
        <end position="151"/>
    </location>
</feature>
<keyword evidence="1" id="KW-0472">Membrane</keyword>
<dbReference type="Proteomes" id="UP001596472">
    <property type="component" value="Unassembled WGS sequence"/>
</dbReference>
<feature type="transmembrane region" description="Helical" evidence="1">
    <location>
        <begin position="43"/>
        <end position="60"/>
    </location>
</feature>
<dbReference type="RefSeq" id="WP_379710569.1">
    <property type="nucleotide sequence ID" value="NZ_JBHTBS010000002.1"/>
</dbReference>
<keyword evidence="1" id="KW-1133">Transmembrane helix</keyword>
<evidence type="ECO:0000313" key="2">
    <source>
        <dbReference type="EMBL" id="MFC7336834.1"/>
    </source>
</evidence>
<proteinExistence type="predicted"/>
<dbReference type="InterPro" id="IPR011737">
    <property type="entry name" value="CHP02206_TP0381"/>
</dbReference>
<dbReference type="Pfam" id="PF14808">
    <property type="entry name" value="TMEM164"/>
    <property type="match status" value="1"/>
</dbReference>
<feature type="transmembrane region" description="Helical" evidence="1">
    <location>
        <begin position="72"/>
        <end position="91"/>
    </location>
</feature>
<gene>
    <name evidence="2" type="ORF">ACFQY0_06575</name>
</gene>
<dbReference type="NCBIfam" id="TIGR02206">
    <property type="entry name" value="intg_mem_TP0381"/>
    <property type="match status" value="1"/>
</dbReference>
<dbReference type="EMBL" id="JBHTBS010000002">
    <property type="protein sequence ID" value="MFC7336834.1"/>
    <property type="molecule type" value="Genomic_DNA"/>
</dbReference>
<protein>
    <submittedName>
        <fullName evidence="2">TIGR02206 family membrane protein</fullName>
    </submittedName>
</protein>
<feature type="transmembrane region" description="Helical" evidence="1">
    <location>
        <begin position="12"/>
        <end position="31"/>
    </location>
</feature>
<keyword evidence="1" id="KW-0812">Transmembrane</keyword>
<feature type="transmembrane region" description="Helical" evidence="1">
    <location>
        <begin position="98"/>
        <end position="117"/>
    </location>
</feature>
<reference evidence="3" key="1">
    <citation type="journal article" date="2019" name="Int. J. Syst. Evol. Microbiol.">
        <title>The Global Catalogue of Microorganisms (GCM) 10K type strain sequencing project: providing services to taxonomists for standard genome sequencing and annotation.</title>
        <authorList>
            <consortium name="The Broad Institute Genomics Platform"/>
            <consortium name="The Broad Institute Genome Sequencing Center for Infectious Disease"/>
            <person name="Wu L."/>
            <person name="Ma J."/>
        </authorList>
    </citation>
    <scope>NUCLEOTIDE SEQUENCE [LARGE SCALE GENOMIC DNA]</scope>
    <source>
        <strain evidence="3">CGMCC 4.1467</strain>
    </source>
</reference>
<feature type="transmembrane region" description="Helical" evidence="1">
    <location>
        <begin position="163"/>
        <end position="186"/>
    </location>
</feature>
<keyword evidence="3" id="KW-1185">Reference proteome</keyword>
<evidence type="ECO:0000313" key="3">
    <source>
        <dbReference type="Proteomes" id="UP001596472"/>
    </source>
</evidence>
<accession>A0ABW2L504</accession>
<organism evidence="2 3">
    <name type="scientific">Haloferula chungangensis</name>
    <dbReference type="NCBI Taxonomy" id="1048331"/>
    <lineage>
        <taxon>Bacteria</taxon>
        <taxon>Pseudomonadati</taxon>
        <taxon>Verrucomicrobiota</taxon>
        <taxon>Verrucomicrobiia</taxon>
        <taxon>Verrucomicrobiales</taxon>
        <taxon>Verrucomicrobiaceae</taxon>
        <taxon>Haloferula</taxon>
    </lineage>
</organism>
<feature type="transmembrane region" description="Helical" evidence="1">
    <location>
        <begin position="206"/>
        <end position="225"/>
    </location>
</feature>
<evidence type="ECO:0000256" key="1">
    <source>
        <dbReference type="SAM" id="Phobius"/>
    </source>
</evidence>
<comment type="caution">
    <text evidence="2">The sequence shown here is derived from an EMBL/GenBank/DDBJ whole genome shotgun (WGS) entry which is preliminary data.</text>
</comment>